<evidence type="ECO:0000256" key="2">
    <source>
        <dbReference type="SAM" id="MobiDB-lite"/>
    </source>
</evidence>
<protein>
    <submittedName>
        <fullName evidence="3">Uncharacterized protein</fullName>
    </submittedName>
</protein>
<feature type="region of interest" description="Disordered" evidence="2">
    <location>
        <begin position="1"/>
        <end position="64"/>
    </location>
</feature>
<feature type="compositionally biased region" description="Polar residues" evidence="2">
    <location>
        <begin position="50"/>
        <end position="61"/>
    </location>
</feature>
<comment type="caution">
    <text evidence="3">The sequence shown here is derived from an EMBL/GenBank/DDBJ whole genome shotgun (WGS) entry which is preliminary data.</text>
</comment>
<dbReference type="AlphaFoldDB" id="A0AAD7QBM6"/>
<keyword evidence="4" id="KW-1185">Reference proteome</keyword>
<keyword evidence="1" id="KW-0175">Coiled coil</keyword>
<dbReference type="KEGG" id="qsa:O6P43_001940"/>
<feature type="coiled-coil region" evidence="1">
    <location>
        <begin position="270"/>
        <end position="360"/>
    </location>
</feature>
<name>A0AAD7QBM6_QUISA</name>
<feature type="region of interest" description="Disordered" evidence="2">
    <location>
        <begin position="116"/>
        <end position="170"/>
    </location>
</feature>
<organism evidence="3 4">
    <name type="scientific">Quillaja saponaria</name>
    <name type="common">Soap bark tree</name>
    <dbReference type="NCBI Taxonomy" id="32244"/>
    <lineage>
        <taxon>Eukaryota</taxon>
        <taxon>Viridiplantae</taxon>
        <taxon>Streptophyta</taxon>
        <taxon>Embryophyta</taxon>
        <taxon>Tracheophyta</taxon>
        <taxon>Spermatophyta</taxon>
        <taxon>Magnoliopsida</taxon>
        <taxon>eudicotyledons</taxon>
        <taxon>Gunneridae</taxon>
        <taxon>Pentapetalae</taxon>
        <taxon>rosids</taxon>
        <taxon>fabids</taxon>
        <taxon>Fabales</taxon>
        <taxon>Quillajaceae</taxon>
        <taxon>Quillaja</taxon>
    </lineage>
</organism>
<evidence type="ECO:0000256" key="1">
    <source>
        <dbReference type="SAM" id="Coils"/>
    </source>
</evidence>
<evidence type="ECO:0000313" key="4">
    <source>
        <dbReference type="Proteomes" id="UP001163823"/>
    </source>
</evidence>
<sequence>MSSEGDSPSAPPFDTSNGHLTDGTIVSVGEEPKYLPRKGKVLPPSLAYHPSTSSSSKNTEYGSFEDEEFDDDVAIFWPQTNITAVNAIEKVINMGLTQEQKAAEVRASAKQRLEALKERAEKASTSKGKRLVKEGKRAPKRSKPSSASQRDTRRSILHSPGSRRVPDGDNRGRFALKYDLCRRSREDATSSKIRLLAKEGKGGTLLEERTAHVFLGVPEDAYISDIPSVAYAIARGSTLPADAVLIDNLPLESAFITGLSAGVQAQLIQAEKAEAKGRAASEQFKSLQAEVLRLGKKVEGWLDKCREQNEEADRLREEIEWYRACESKVVRLREEKDEEIARLRAELEVYKEEAGTAVENFKNSNYCRKMIYDHGIHLYANGWVGCRVWLKERNPYLDISEAKWASEEEAYKEERLAKMLAEAEVDMEEGSEDEGAAEREG</sequence>
<dbReference type="Proteomes" id="UP001163823">
    <property type="component" value="Chromosome 2"/>
</dbReference>
<dbReference type="EMBL" id="JARAOO010000002">
    <property type="protein sequence ID" value="KAJ7978407.1"/>
    <property type="molecule type" value="Genomic_DNA"/>
</dbReference>
<proteinExistence type="predicted"/>
<accession>A0AAD7QBM6</accession>
<evidence type="ECO:0000313" key="3">
    <source>
        <dbReference type="EMBL" id="KAJ7978407.1"/>
    </source>
</evidence>
<reference evidence="3" key="1">
    <citation type="journal article" date="2023" name="Science">
        <title>Elucidation of the pathway for biosynthesis of saponin adjuvants from the soapbark tree.</title>
        <authorList>
            <person name="Reed J."/>
            <person name="Orme A."/>
            <person name="El-Demerdash A."/>
            <person name="Owen C."/>
            <person name="Martin L.B.B."/>
            <person name="Misra R.C."/>
            <person name="Kikuchi S."/>
            <person name="Rejzek M."/>
            <person name="Martin A.C."/>
            <person name="Harkess A."/>
            <person name="Leebens-Mack J."/>
            <person name="Louveau T."/>
            <person name="Stephenson M.J."/>
            <person name="Osbourn A."/>
        </authorList>
    </citation>
    <scope>NUCLEOTIDE SEQUENCE</scope>
    <source>
        <strain evidence="3">S10</strain>
    </source>
</reference>
<gene>
    <name evidence="3" type="ORF">O6P43_001940</name>
</gene>